<feature type="compositionally biased region" description="Pro residues" evidence="1">
    <location>
        <begin position="466"/>
        <end position="476"/>
    </location>
</feature>
<dbReference type="InterPro" id="IPR008812">
    <property type="entry name" value="Ran_GTP-bd-rel"/>
</dbReference>
<dbReference type="GO" id="GO:0005634">
    <property type="term" value="C:nucleus"/>
    <property type="evidence" value="ECO:0007669"/>
    <property type="project" value="TreeGrafter"/>
</dbReference>
<reference evidence="4" key="3">
    <citation type="submission" date="2025-04" db="UniProtKB">
        <authorList>
            <consortium name="RefSeq"/>
        </authorList>
    </citation>
    <scope>IDENTIFICATION</scope>
    <source>
        <strain evidence="4">CBS 304.34</strain>
    </source>
</reference>
<evidence type="ECO:0000256" key="1">
    <source>
        <dbReference type="SAM" id="MobiDB-lite"/>
    </source>
</evidence>
<feature type="region of interest" description="Disordered" evidence="1">
    <location>
        <begin position="342"/>
        <end position="400"/>
    </location>
</feature>
<organism evidence="2">
    <name type="scientific">Mytilinidion resinicola</name>
    <dbReference type="NCBI Taxonomy" id="574789"/>
    <lineage>
        <taxon>Eukaryota</taxon>
        <taxon>Fungi</taxon>
        <taxon>Dikarya</taxon>
        <taxon>Ascomycota</taxon>
        <taxon>Pezizomycotina</taxon>
        <taxon>Dothideomycetes</taxon>
        <taxon>Pleosporomycetidae</taxon>
        <taxon>Mytilinidiales</taxon>
        <taxon>Mytilinidiaceae</taxon>
        <taxon>Mytilinidion</taxon>
    </lineage>
</organism>
<reference evidence="4" key="2">
    <citation type="submission" date="2020-04" db="EMBL/GenBank/DDBJ databases">
        <authorList>
            <consortium name="NCBI Genome Project"/>
        </authorList>
    </citation>
    <scope>NUCLEOTIDE SEQUENCE</scope>
    <source>
        <strain evidence="4">CBS 304.34</strain>
    </source>
</reference>
<gene>
    <name evidence="2 4" type="ORF">BDZ99DRAFT_428227</name>
</gene>
<dbReference type="AlphaFoldDB" id="A0A6A6Y2P6"/>
<dbReference type="GO" id="GO:0030695">
    <property type="term" value="F:GTPase regulator activity"/>
    <property type="evidence" value="ECO:0007669"/>
    <property type="project" value="TreeGrafter"/>
</dbReference>
<evidence type="ECO:0000313" key="3">
    <source>
        <dbReference type="Proteomes" id="UP000504636"/>
    </source>
</evidence>
<evidence type="ECO:0000313" key="4">
    <source>
        <dbReference type="RefSeq" id="XP_033569767.1"/>
    </source>
</evidence>
<reference evidence="2 4" key="1">
    <citation type="journal article" date="2020" name="Stud. Mycol.">
        <title>101 Dothideomycetes genomes: a test case for predicting lifestyles and emergence of pathogens.</title>
        <authorList>
            <person name="Haridas S."/>
            <person name="Albert R."/>
            <person name="Binder M."/>
            <person name="Bloem J."/>
            <person name="Labutti K."/>
            <person name="Salamov A."/>
            <person name="Andreopoulos B."/>
            <person name="Baker S."/>
            <person name="Barry K."/>
            <person name="Bills G."/>
            <person name="Bluhm B."/>
            <person name="Cannon C."/>
            <person name="Castanera R."/>
            <person name="Culley D."/>
            <person name="Daum C."/>
            <person name="Ezra D."/>
            <person name="Gonzalez J."/>
            <person name="Henrissat B."/>
            <person name="Kuo A."/>
            <person name="Liang C."/>
            <person name="Lipzen A."/>
            <person name="Lutzoni F."/>
            <person name="Magnuson J."/>
            <person name="Mondo S."/>
            <person name="Nolan M."/>
            <person name="Ohm R."/>
            <person name="Pangilinan J."/>
            <person name="Park H.-J."/>
            <person name="Ramirez L."/>
            <person name="Alfaro M."/>
            <person name="Sun H."/>
            <person name="Tritt A."/>
            <person name="Yoshinaga Y."/>
            <person name="Zwiers L.-H."/>
            <person name="Turgeon B."/>
            <person name="Goodwin S."/>
            <person name="Spatafora J."/>
            <person name="Crous P."/>
            <person name="Grigoriev I."/>
        </authorList>
    </citation>
    <scope>NUCLEOTIDE SEQUENCE</scope>
    <source>
        <strain evidence="2 4">CBS 304.34</strain>
    </source>
</reference>
<name>A0A6A6Y2P6_9PEZI</name>
<dbReference type="GeneID" id="54458078"/>
<dbReference type="EMBL" id="MU003721">
    <property type="protein sequence ID" value="KAF2802803.1"/>
    <property type="molecule type" value="Genomic_DNA"/>
</dbReference>
<dbReference type="Pfam" id="PF05508">
    <property type="entry name" value="Ran-binding"/>
    <property type="match status" value="1"/>
</dbReference>
<dbReference type="OrthoDB" id="512915at2759"/>
<dbReference type="Proteomes" id="UP000504636">
    <property type="component" value="Unplaced"/>
</dbReference>
<proteinExistence type="predicted"/>
<keyword evidence="3" id="KW-1185">Reference proteome</keyword>
<sequence>MNYAIRTGISLTGGYAIKQCTQLVMVRREERDEIKTLQTRLESKIRIIAPAIDMIELIAARGNTSLESAVGLTNQLRWDIQKLGTRLGKAVGEQELARKGGASARSREQNALELKLIASDIKKLLERIEDALPLINLAITTSGASMSTTLPQTVSPSRLLQASTFLTDGDRQYMSTPSRTQQIGPTFTLSMYMLFAGHSRRPQDEQSIRETTWKEVIHKTRMKLLRVPLDMLEGLAPLNGAPRNGWFPDQIPSEGKTHEFAYQFQIIEDLDDDRMHSIEEGEPQPGPYDDVESAGIREIIPIHQISKIFYADTGKILNIGTEGETNNPILLVKRDINAQPPRRMMRRREEEWDEGESPIDPNDEQLELDAQLRRESSVNLSEEPLEAPKQPHNPWRLPPGLDPEWMAFEVYTEFPLDSDTESELEADTPSSAGYKASPRPATPTASSADPSPLASKFSNLNLRTPTPSPAGTPQPPNTQLIPSPTKHATPLPQHTPKPSPFPAIKTSLSLLEMLIRLTSLQQFQQSSHLAIPDEHLNFFLDENATVGAGGDAELRRRVRRDAMRRVGFDPYNESPIKRRGEEY</sequence>
<feature type="non-terminal residue" evidence="2">
    <location>
        <position position="583"/>
    </location>
</feature>
<dbReference type="RefSeq" id="XP_033569767.1">
    <property type="nucleotide sequence ID" value="XM_033717185.1"/>
</dbReference>
<protein>
    <submittedName>
        <fullName evidence="2 4">Ran-binding-domain-containing protein</fullName>
    </submittedName>
</protein>
<feature type="region of interest" description="Disordered" evidence="1">
    <location>
        <begin position="417"/>
        <end position="503"/>
    </location>
</feature>
<evidence type="ECO:0000313" key="2">
    <source>
        <dbReference type="EMBL" id="KAF2802803.1"/>
    </source>
</evidence>
<dbReference type="PANTHER" id="PTHR31010">
    <property type="entry name" value="RAN-SPECIFIC GTPASE-ACTIVATING PROTEIN 30-RELATED"/>
    <property type="match status" value="1"/>
</dbReference>
<feature type="compositionally biased region" description="Acidic residues" evidence="1">
    <location>
        <begin position="417"/>
        <end position="426"/>
    </location>
</feature>
<dbReference type="PANTHER" id="PTHR31010:SF2">
    <property type="entry name" value="RAN-SPECIFIC GTPASE-ACTIVATING PROTEIN 30"/>
    <property type="match status" value="1"/>
</dbReference>
<accession>A0A6A6Y2P6</accession>
<dbReference type="GO" id="GO:0005737">
    <property type="term" value="C:cytoplasm"/>
    <property type="evidence" value="ECO:0007669"/>
    <property type="project" value="TreeGrafter"/>
</dbReference>
<feature type="compositionally biased region" description="Acidic residues" evidence="1">
    <location>
        <begin position="351"/>
        <end position="367"/>
    </location>
</feature>